<protein>
    <recommendedName>
        <fullName evidence="4">Leucine-rich repeat protein (LRRP)</fullName>
    </recommendedName>
</protein>
<dbReference type="InterPro" id="IPR032675">
    <property type="entry name" value="LRR_dom_sf"/>
</dbReference>
<dbReference type="Proteomes" id="UP000583944">
    <property type="component" value="Unassembled WGS sequence"/>
</dbReference>
<dbReference type="SMART" id="SM00368">
    <property type="entry name" value="LRR_RI"/>
    <property type="match status" value="2"/>
</dbReference>
<reference evidence="2 3" key="1">
    <citation type="journal article" date="2019" name="Genome Biol. Evol.">
        <title>Nanopore Sequencing Significantly Improves Genome Assembly of the Protozoan Parasite Trypanosoma cruzi.</title>
        <authorList>
            <person name="Diaz-Viraque F."/>
            <person name="Pita S."/>
            <person name="Greif G."/>
            <person name="de Souza R.C.M."/>
            <person name="Iraola G."/>
            <person name="Robello C."/>
        </authorList>
    </citation>
    <scope>NUCLEOTIDE SEQUENCE [LARGE SCALE GENOMIC DNA]</scope>
    <source>
        <strain evidence="2 3">Berenice</strain>
    </source>
</reference>
<gene>
    <name evidence="2" type="ORF">ECC02_000026</name>
</gene>
<evidence type="ECO:0000313" key="2">
    <source>
        <dbReference type="EMBL" id="KAF5226525.1"/>
    </source>
</evidence>
<proteinExistence type="predicted"/>
<evidence type="ECO:0008006" key="4">
    <source>
        <dbReference type="Google" id="ProtNLM"/>
    </source>
</evidence>
<accession>A0A7J6YIK3</accession>
<dbReference type="VEuPathDB" id="TriTrypDB:ECC02_000026"/>
<dbReference type="VEuPathDB" id="TriTrypDB:BCY84_01125"/>
<dbReference type="EMBL" id="JABDHM010000001">
    <property type="protein sequence ID" value="KAF5226525.1"/>
    <property type="molecule type" value="Genomic_DNA"/>
</dbReference>
<evidence type="ECO:0000313" key="3">
    <source>
        <dbReference type="Proteomes" id="UP000583944"/>
    </source>
</evidence>
<sequence length="266" mass="29451">MCCPAHMTQLSPKDEYTRACTKLGCHVNSHLMRELPDTLEALIAVKKLDFSRSMLGRSDVEPIVQAILFHCSGLQVLNLSQNYLTDDSIVQICEALLAHTLLLVSLDLSNNPISNKTGRYLLRFMESMPALRFVGVQKTLMNDSMMRLFPHSSKALCPPVAEHRASTLSTAVTVATSNISSIMKTSPSSSLRETTKDDNPHPSQKTQWPALETLWRAAAVAAPTHNNYSSLGTLISSMRIRVQEVSEVQQLPVPSGDSKKQRQQSY</sequence>
<dbReference type="Gene3D" id="3.80.10.10">
    <property type="entry name" value="Ribonuclease Inhibitor"/>
    <property type="match status" value="1"/>
</dbReference>
<dbReference type="OrthoDB" id="120976at2759"/>
<comment type="caution">
    <text evidence="2">The sequence shown here is derived from an EMBL/GenBank/DDBJ whole genome shotgun (WGS) entry which is preliminary data.</text>
</comment>
<dbReference type="OMA" id="TAMETIW"/>
<dbReference type="SUPFAM" id="SSF52047">
    <property type="entry name" value="RNI-like"/>
    <property type="match status" value="1"/>
</dbReference>
<feature type="region of interest" description="Disordered" evidence="1">
    <location>
        <begin position="183"/>
        <end position="206"/>
    </location>
</feature>
<name>A0A7J6YIK3_TRYCR</name>
<organism evidence="2 3">
    <name type="scientific">Trypanosoma cruzi</name>
    <dbReference type="NCBI Taxonomy" id="5693"/>
    <lineage>
        <taxon>Eukaryota</taxon>
        <taxon>Discoba</taxon>
        <taxon>Euglenozoa</taxon>
        <taxon>Kinetoplastea</taxon>
        <taxon>Metakinetoplastina</taxon>
        <taxon>Trypanosomatida</taxon>
        <taxon>Trypanosomatidae</taxon>
        <taxon>Trypanosoma</taxon>
        <taxon>Schizotrypanum</taxon>
    </lineage>
</organism>
<dbReference type="SMR" id="A0A7J6YIK3"/>
<dbReference type="AlphaFoldDB" id="A0A7J6YIK3"/>
<evidence type="ECO:0000256" key="1">
    <source>
        <dbReference type="SAM" id="MobiDB-lite"/>
    </source>
</evidence>